<dbReference type="Proteomes" id="UP000061569">
    <property type="component" value="Chromosome"/>
</dbReference>
<proteinExistence type="predicted"/>
<gene>
    <name evidence="1" type="ORF">GLE_5047</name>
</gene>
<evidence type="ECO:0000313" key="2">
    <source>
        <dbReference type="Proteomes" id="UP000061569"/>
    </source>
</evidence>
<name>A0A0S2DP96_LYSEN</name>
<sequence length="43" mass="4776">MRVLSDRRIDGASARIAAIIARQGHPYRAATPSRFTRAEPRPS</sequence>
<evidence type="ECO:0000313" key="1">
    <source>
        <dbReference type="EMBL" id="ALN60388.1"/>
    </source>
</evidence>
<dbReference type="KEGG" id="lez:GLE_5047"/>
<dbReference type="EMBL" id="CP013140">
    <property type="protein sequence ID" value="ALN60388.1"/>
    <property type="molecule type" value="Genomic_DNA"/>
</dbReference>
<dbReference type="AlphaFoldDB" id="A0A0S2DP96"/>
<dbReference type="PATRIC" id="fig|69.6.peg.4975"/>
<accession>A0A0S2DP96</accession>
<protein>
    <submittedName>
        <fullName evidence="1">Uncharacterized protein</fullName>
    </submittedName>
</protein>
<reference evidence="1 2" key="1">
    <citation type="submission" date="2015-11" db="EMBL/GenBank/DDBJ databases">
        <title>Genome sequences of Lysobacter enzymogenes strain C3 and Lysobacter antibioticus ATCC 29479.</title>
        <authorList>
            <person name="Kobayashi D.Y."/>
        </authorList>
    </citation>
    <scope>NUCLEOTIDE SEQUENCE [LARGE SCALE GENOMIC DNA]</scope>
    <source>
        <strain evidence="1 2">C3</strain>
    </source>
</reference>
<dbReference type="STRING" id="69.GLE_5047"/>
<organism evidence="1 2">
    <name type="scientific">Lysobacter enzymogenes</name>
    <dbReference type="NCBI Taxonomy" id="69"/>
    <lineage>
        <taxon>Bacteria</taxon>
        <taxon>Pseudomonadati</taxon>
        <taxon>Pseudomonadota</taxon>
        <taxon>Gammaproteobacteria</taxon>
        <taxon>Lysobacterales</taxon>
        <taxon>Lysobacteraceae</taxon>
        <taxon>Lysobacter</taxon>
    </lineage>
</organism>